<proteinExistence type="inferred from homology"/>
<evidence type="ECO:0000259" key="2">
    <source>
        <dbReference type="Pfam" id="PF18912"/>
    </source>
</evidence>
<dbReference type="InterPro" id="IPR044005">
    <property type="entry name" value="DZR_2"/>
</dbReference>
<accession>A0A1M6V7I4</accession>
<dbReference type="EMBL" id="FRAR01000023">
    <property type="protein sequence ID" value="SHK77286.1"/>
    <property type="molecule type" value="Genomic_DNA"/>
</dbReference>
<dbReference type="InterPro" id="IPR051910">
    <property type="entry name" value="ComF/GntX_DNA_util-trans"/>
</dbReference>
<dbReference type="InterPro" id="IPR029057">
    <property type="entry name" value="PRTase-like"/>
</dbReference>
<sequence length="244" mass="26779">MHPLLEALVKLLFPTHPGCQLCGSVTGDSEGICPSCRGWLAGWAKQPHCRVCGRPLGSRHRRPSSLCPACHRQPPPFELARAVGPYEGVLRQAIHLFKFKGRKSLAPLLACLMVELIQQQLPLAQCEAILPVPLSRQRQWERGYNQAELLAKEVARGLKLPLLRETLIKYKETPPQTGLPREERKQNLKDAFLLKGPAADIFGRNLLLIDDVFTTGSTASTIAETLKAAGAGKIFVITLANAGK</sequence>
<evidence type="ECO:0000256" key="1">
    <source>
        <dbReference type="ARBA" id="ARBA00008007"/>
    </source>
</evidence>
<evidence type="ECO:0000313" key="4">
    <source>
        <dbReference type="Proteomes" id="UP000183997"/>
    </source>
</evidence>
<reference evidence="4" key="1">
    <citation type="submission" date="2016-11" db="EMBL/GenBank/DDBJ databases">
        <authorList>
            <person name="Varghese N."/>
            <person name="Submissions S."/>
        </authorList>
    </citation>
    <scope>NUCLEOTIDE SEQUENCE [LARGE SCALE GENOMIC DNA]</scope>
    <source>
        <strain evidence="4">DSM 10349</strain>
    </source>
</reference>
<dbReference type="Proteomes" id="UP000183997">
    <property type="component" value="Unassembled WGS sequence"/>
</dbReference>
<protein>
    <submittedName>
        <fullName evidence="3">ComF family protein</fullName>
    </submittedName>
</protein>
<name>A0A1M6V7I4_9FIRM</name>
<feature type="domain" description="Double zinc ribbon" evidence="2">
    <location>
        <begin position="8"/>
        <end position="70"/>
    </location>
</feature>
<evidence type="ECO:0000313" key="3">
    <source>
        <dbReference type="EMBL" id="SHK77286.1"/>
    </source>
</evidence>
<organism evidence="3 4">
    <name type="scientific">Desulforamulus aeronauticus DSM 10349</name>
    <dbReference type="NCBI Taxonomy" id="1121421"/>
    <lineage>
        <taxon>Bacteria</taxon>
        <taxon>Bacillati</taxon>
        <taxon>Bacillota</taxon>
        <taxon>Clostridia</taxon>
        <taxon>Eubacteriales</taxon>
        <taxon>Peptococcaceae</taxon>
        <taxon>Desulforamulus</taxon>
    </lineage>
</organism>
<dbReference type="PANTHER" id="PTHR47505:SF1">
    <property type="entry name" value="DNA UTILIZATION PROTEIN YHGH"/>
    <property type="match status" value="1"/>
</dbReference>
<dbReference type="CDD" id="cd06223">
    <property type="entry name" value="PRTases_typeI"/>
    <property type="match status" value="1"/>
</dbReference>
<comment type="similarity">
    <text evidence="1">Belongs to the ComF/GntX family.</text>
</comment>
<keyword evidence="4" id="KW-1185">Reference proteome</keyword>
<dbReference type="SUPFAM" id="SSF53271">
    <property type="entry name" value="PRTase-like"/>
    <property type="match status" value="1"/>
</dbReference>
<dbReference type="RefSeq" id="WP_072916175.1">
    <property type="nucleotide sequence ID" value="NZ_FRAR01000023.1"/>
</dbReference>
<dbReference type="PANTHER" id="PTHR47505">
    <property type="entry name" value="DNA UTILIZATION PROTEIN YHGH"/>
    <property type="match status" value="1"/>
</dbReference>
<dbReference type="STRING" id="1121421.SAMN02745123_03084"/>
<dbReference type="Pfam" id="PF18912">
    <property type="entry name" value="DZR_2"/>
    <property type="match status" value="1"/>
</dbReference>
<dbReference type="AlphaFoldDB" id="A0A1M6V7I4"/>
<dbReference type="InterPro" id="IPR000836">
    <property type="entry name" value="PRTase_dom"/>
</dbReference>
<gene>
    <name evidence="3" type="ORF">SAMN02745123_03084</name>
</gene>
<dbReference type="Gene3D" id="3.40.50.2020">
    <property type="match status" value="1"/>
</dbReference>
<dbReference type="OrthoDB" id="9779910at2"/>